<protein>
    <recommendedName>
        <fullName evidence="1">N-acetyltransferase domain-containing protein</fullName>
    </recommendedName>
</protein>
<dbReference type="PANTHER" id="PTHR42791">
    <property type="entry name" value="GNAT FAMILY ACETYLTRANSFERASE"/>
    <property type="match status" value="1"/>
</dbReference>
<name>A0AA38VFB5_9PEZI</name>
<keyword evidence="3" id="KW-1185">Reference proteome</keyword>
<organism evidence="2 3">
    <name type="scientific">Coniochaeta hoffmannii</name>
    <dbReference type="NCBI Taxonomy" id="91930"/>
    <lineage>
        <taxon>Eukaryota</taxon>
        <taxon>Fungi</taxon>
        <taxon>Dikarya</taxon>
        <taxon>Ascomycota</taxon>
        <taxon>Pezizomycotina</taxon>
        <taxon>Sordariomycetes</taxon>
        <taxon>Sordariomycetidae</taxon>
        <taxon>Coniochaetales</taxon>
        <taxon>Coniochaetaceae</taxon>
        <taxon>Coniochaeta</taxon>
    </lineage>
</organism>
<dbReference type="PROSITE" id="PS51186">
    <property type="entry name" value="GNAT"/>
    <property type="match status" value="1"/>
</dbReference>
<dbReference type="GO" id="GO:0016747">
    <property type="term" value="F:acyltransferase activity, transferring groups other than amino-acyl groups"/>
    <property type="evidence" value="ECO:0007669"/>
    <property type="project" value="InterPro"/>
</dbReference>
<reference evidence="2" key="1">
    <citation type="submission" date="2022-07" db="EMBL/GenBank/DDBJ databases">
        <title>Fungi with potential for degradation of polypropylene.</title>
        <authorList>
            <person name="Gostincar C."/>
        </authorList>
    </citation>
    <scope>NUCLEOTIDE SEQUENCE</scope>
    <source>
        <strain evidence="2">EXF-13287</strain>
    </source>
</reference>
<evidence type="ECO:0000259" key="1">
    <source>
        <dbReference type="PROSITE" id="PS51186"/>
    </source>
</evidence>
<dbReference type="InterPro" id="IPR016181">
    <property type="entry name" value="Acyl_CoA_acyltransferase"/>
</dbReference>
<dbReference type="SUPFAM" id="SSF55729">
    <property type="entry name" value="Acyl-CoA N-acyltransferases (Nat)"/>
    <property type="match status" value="1"/>
</dbReference>
<dbReference type="AlphaFoldDB" id="A0AA38VFB5"/>
<sequence length="237" mass="26426">MPQSSSIGGAPPVTVRPATAFDITAIARCWYHAFFDDVVIGEIMHPYRQEHPEDVYYFLLRGTRERYFDWTHRFVVATVGERVVGAADWRRLGTDGNGLQLSTLDPRNLISPAISFWNTLSLTLYPDRAADPAQSSFLDSAVQGSKQHWTGDRAECWDLHVCGVHPDWQGKGVGRMLVGWGTKRADEEEVFCSVITGESKKEFYEKSGFVGDRGKQTGEGIILFRKPSVPRAEAGSA</sequence>
<dbReference type="PANTHER" id="PTHR42791:SF16">
    <property type="entry name" value="N-ACETYLTRANSFERASE DOMAIN-CONTAINING PROTEIN"/>
    <property type="match status" value="1"/>
</dbReference>
<dbReference type="Proteomes" id="UP001174691">
    <property type="component" value="Unassembled WGS sequence"/>
</dbReference>
<proteinExistence type="predicted"/>
<dbReference type="Pfam" id="PF13508">
    <property type="entry name" value="Acetyltransf_7"/>
    <property type="match status" value="1"/>
</dbReference>
<accession>A0AA38VFB5</accession>
<gene>
    <name evidence="2" type="ORF">NKR19_g10310</name>
</gene>
<dbReference type="InterPro" id="IPR000182">
    <property type="entry name" value="GNAT_dom"/>
</dbReference>
<evidence type="ECO:0000313" key="3">
    <source>
        <dbReference type="Proteomes" id="UP001174691"/>
    </source>
</evidence>
<feature type="domain" description="N-acetyltransferase" evidence="1">
    <location>
        <begin position="13"/>
        <end position="229"/>
    </location>
</feature>
<dbReference type="InterPro" id="IPR052523">
    <property type="entry name" value="Trichothecene_AcTrans"/>
</dbReference>
<dbReference type="EMBL" id="JANBVN010000325">
    <property type="protein sequence ID" value="KAJ9129560.1"/>
    <property type="molecule type" value="Genomic_DNA"/>
</dbReference>
<comment type="caution">
    <text evidence="2">The sequence shown here is derived from an EMBL/GenBank/DDBJ whole genome shotgun (WGS) entry which is preliminary data.</text>
</comment>
<dbReference type="Gene3D" id="3.40.630.30">
    <property type="match status" value="1"/>
</dbReference>
<evidence type="ECO:0000313" key="2">
    <source>
        <dbReference type="EMBL" id="KAJ9129560.1"/>
    </source>
</evidence>
<dbReference type="CDD" id="cd04301">
    <property type="entry name" value="NAT_SF"/>
    <property type="match status" value="1"/>
</dbReference>